<sequence length="269" mass="31339">MDGDLSTSIERIVTVRQNTLQRLESVMQQITELSRLTQSLSADTAERWGMTPGNRYECWLLHPPETAIPTMIRNIDRKIWNELMTRSGMLALMDAQARDEWLRNLESHGFPEGSAANIHATFKQLFEDREEMFERGVINIFRSLSWDYRTNNLCYFGKKIIVNTLVRYDQWGFHFSRGPRSHQLVDLVRRLHLLDGNPVPDNRADIASRFDEHISRYGKTAKDNNDAYLLIRYFQKGSAHITFKHPDLTEKMNGIIAKHYPGMLPSQQQ</sequence>
<dbReference type="EMBL" id="CP016043">
    <property type="protein sequence ID" value="AOV98218.1"/>
    <property type="molecule type" value="Genomic_DNA"/>
</dbReference>
<evidence type="ECO:0000259" key="1">
    <source>
        <dbReference type="Pfam" id="PF13708"/>
    </source>
</evidence>
<proteinExistence type="predicted"/>
<dbReference type="Proteomes" id="UP000175893">
    <property type="component" value="Chromosome"/>
</dbReference>
<reference evidence="2 3" key="1">
    <citation type="submission" date="2016-06" db="EMBL/GenBank/DDBJ databases">
        <title>Complete genome sequence of Edwardsiella hoshinae ATCC 35051.</title>
        <authorList>
            <person name="Reichley S.R."/>
            <person name="Waldbieser G.C."/>
            <person name="Lawrence M.L."/>
            <person name="Griffin M.J."/>
        </authorList>
    </citation>
    <scope>NUCLEOTIDE SEQUENCE [LARGE SCALE GENOMIC DNA]</scope>
    <source>
        <strain evidence="2 3">ATCC 35051</strain>
    </source>
</reference>
<keyword evidence="2" id="KW-0540">Nuclease</keyword>
<organism evidence="2 3">
    <name type="scientific">Edwardsiella hoshinae</name>
    <dbReference type="NCBI Taxonomy" id="93378"/>
    <lineage>
        <taxon>Bacteria</taxon>
        <taxon>Pseudomonadati</taxon>
        <taxon>Pseudomonadota</taxon>
        <taxon>Gammaproteobacteria</taxon>
        <taxon>Enterobacterales</taxon>
        <taxon>Hafniaceae</taxon>
        <taxon>Edwardsiella</taxon>
    </lineage>
</organism>
<keyword evidence="2" id="KW-0378">Hydrolase</keyword>
<dbReference type="Pfam" id="PF13708">
    <property type="entry name" value="DUF4942"/>
    <property type="match status" value="1"/>
</dbReference>
<dbReference type="InterPro" id="IPR031339">
    <property type="entry name" value="DUF4942"/>
</dbReference>
<evidence type="ECO:0000313" key="2">
    <source>
        <dbReference type="EMBL" id="AOV98218.1"/>
    </source>
</evidence>
<feature type="domain" description="DUF4942" evidence="1">
    <location>
        <begin position="72"/>
        <end position="261"/>
    </location>
</feature>
<protein>
    <submittedName>
        <fullName evidence="2">Restriction endonuclease subunit M</fullName>
    </submittedName>
</protein>
<name>A0ABN4SYY1_9GAMM</name>
<gene>
    <name evidence="2" type="ORF">A9798_15520</name>
</gene>
<evidence type="ECO:0000313" key="3">
    <source>
        <dbReference type="Proteomes" id="UP000175893"/>
    </source>
</evidence>
<keyword evidence="3" id="KW-1185">Reference proteome</keyword>
<accession>A0ABN4SYY1</accession>
<dbReference type="GO" id="GO:0004519">
    <property type="term" value="F:endonuclease activity"/>
    <property type="evidence" value="ECO:0007669"/>
    <property type="project" value="UniProtKB-KW"/>
</dbReference>
<keyword evidence="2" id="KW-0255">Endonuclease</keyword>